<reference evidence="10 11" key="1">
    <citation type="submission" date="2017-10" db="EMBL/GenBank/DDBJ databases">
        <title>Sequencing the genomes of 1000 actinobacteria strains.</title>
        <authorList>
            <person name="Klenk H.-P."/>
        </authorList>
    </citation>
    <scope>NUCLEOTIDE SEQUENCE [LARGE SCALE GENOMIC DNA]</scope>
    <source>
        <strain evidence="10 11">DSM 21801</strain>
    </source>
</reference>
<gene>
    <name evidence="10" type="ORF">ATL40_2741</name>
</gene>
<keyword evidence="8" id="KW-0472">Membrane</keyword>
<feature type="region of interest" description="Disordered" evidence="7">
    <location>
        <begin position="270"/>
        <end position="328"/>
    </location>
</feature>
<dbReference type="SUPFAM" id="SSF56112">
    <property type="entry name" value="Protein kinase-like (PK-like)"/>
    <property type="match status" value="1"/>
</dbReference>
<evidence type="ECO:0000256" key="7">
    <source>
        <dbReference type="SAM" id="MobiDB-lite"/>
    </source>
</evidence>
<sequence>MIPARGSVLDGRFELLGRLATGGMGEVWRARDLEGENEVAVKVLRVEFAGQQQFLDRFAAEARNAQGLDHPGIARLHQHGEVDGLAYLAMELVDGEALSDLLRRRGTLTETETLDILQQSADALEIAHRAHVVHRDIKPGNILLTPGGRVRLIDFGISVGAGQQAITAPGMVMGTAQYLPPEQAMGNSATALGDIYALGVVAYECLAGRRPFTGGNQADIALAHVTETIPRLPDEVSDGVAHLITDMLAKDPAQRPATAGIVARRAADLRSRATSAPGHLPRRGGHQRRSDWTANRPRGVREATSRAPSEPQTRPSFVQQPPKTVASRNGVPRRVAIAVALGVVILVALVTVLALALGGLGESGGATNGVELKASIAMTDRDGTIERVG</sequence>
<evidence type="ECO:0000256" key="4">
    <source>
        <dbReference type="ARBA" id="ARBA00022741"/>
    </source>
</evidence>
<dbReference type="EMBL" id="PDJD01000001">
    <property type="protein sequence ID" value="PFG21121.1"/>
    <property type="molecule type" value="Genomic_DNA"/>
</dbReference>
<evidence type="ECO:0000313" key="11">
    <source>
        <dbReference type="Proteomes" id="UP000224915"/>
    </source>
</evidence>
<feature type="compositionally biased region" description="Polar residues" evidence="7">
    <location>
        <begin position="306"/>
        <end position="322"/>
    </location>
</feature>
<dbReference type="InterPro" id="IPR008271">
    <property type="entry name" value="Ser/Thr_kinase_AS"/>
</dbReference>
<keyword evidence="6" id="KW-0067">ATP-binding</keyword>
<feature type="transmembrane region" description="Helical" evidence="8">
    <location>
        <begin position="335"/>
        <end position="357"/>
    </location>
</feature>
<keyword evidence="8" id="KW-0812">Transmembrane</keyword>
<evidence type="ECO:0000256" key="2">
    <source>
        <dbReference type="ARBA" id="ARBA00022527"/>
    </source>
</evidence>
<keyword evidence="3" id="KW-0808">Transferase</keyword>
<keyword evidence="8" id="KW-1133">Transmembrane helix</keyword>
<name>A0A2A9D405_9MICO</name>
<accession>A0A2A9D405</accession>
<dbReference type="PANTHER" id="PTHR43289:SF6">
    <property type="entry name" value="SERINE_THREONINE-PROTEIN KINASE NEKL-3"/>
    <property type="match status" value="1"/>
</dbReference>
<dbReference type="InterPro" id="IPR000719">
    <property type="entry name" value="Prot_kinase_dom"/>
</dbReference>
<dbReference type="RefSeq" id="WP_098470005.1">
    <property type="nucleotide sequence ID" value="NZ_PDJD01000001.1"/>
</dbReference>
<dbReference type="Gene3D" id="1.10.510.10">
    <property type="entry name" value="Transferase(Phosphotransferase) domain 1"/>
    <property type="match status" value="1"/>
</dbReference>
<evidence type="ECO:0000256" key="8">
    <source>
        <dbReference type="SAM" id="Phobius"/>
    </source>
</evidence>
<dbReference type="GO" id="GO:0004674">
    <property type="term" value="F:protein serine/threonine kinase activity"/>
    <property type="evidence" value="ECO:0007669"/>
    <property type="project" value="UniProtKB-KW"/>
</dbReference>
<protein>
    <recommendedName>
        <fullName evidence="1">non-specific serine/threonine protein kinase</fullName>
        <ecNumber evidence="1">2.7.11.1</ecNumber>
    </recommendedName>
</protein>
<dbReference type="Gene3D" id="3.30.200.20">
    <property type="entry name" value="Phosphorylase Kinase, domain 1"/>
    <property type="match status" value="1"/>
</dbReference>
<dbReference type="EC" id="2.7.11.1" evidence="1"/>
<dbReference type="Pfam" id="PF00069">
    <property type="entry name" value="Pkinase"/>
    <property type="match status" value="1"/>
</dbReference>
<dbReference type="InterPro" id="IPR011009">
    <property type="entry name" value="Kinase-like_dom_sf"/>
</dbReference>
<dbReference type="FunFam" id="1.10.510.10:FF:000021">
    <property type="entry name" value="Serine/threonine protein kinase"/>
    <property type="match status" value="1"/>
</dbReference>
<evidence type="ECO:0000256" key="6">
    <source>
        <dbReference type="ARBA" id="ARBA00022840"/>
    </source>
</evidence>
<feature type="domain" description="Protein kinase" evidence="9">
    <location>
        <begin position="13"/>
        <end position="269"/>
    </location>
</feature>
<dbReference type="PROSITE" id="PS50011">
    <property type="entry name" value="PROTEIN_KINASE_DOM"/>
    <property type="match status" value="1"/>
</dbReference>
<keyword evidence="11" id="KW-1185">Reference proteome</keyword>
<keyword evidence="4" id="KW-0547">Nucleotide-binding</keyword>
<dbReference type="OrthoDB" id="9762169at2"/>
<dbReference type="PANTHER" id="PTHR43289">
    <property type="entry name" value="MITOGEN-ACTIVATED PROTEIN KINASE KINASE KINASE 20-RELATED"/>
    <property type="match status" value="1"/>
</dbReference>
<dbReference type="AlphaFoldDB" id="A0A2A9D405"/>
<evidence type="ECO:0000256" key="1">
    <source>
        <dbReference type="ARBA" id="ARBA00012513"/>
    </source>
</evidence>
<evidence type="ECO:0000256" key="3">
    <source>
        <dbReference type="ARBA" id="ARBA00022679"/>
    </source>
</evidence>
<comment type="caution">
    <text evidence="10">The sequence shown here is derived from an EMBL/GenBank/DDBJ whole genome shotgun (WGS) entry which is preliminary data.</text>
</comment>
<organism evidence="10 11">
    <name type="scientific">Serinibacter salmoneus</name>
    <dbReference type="NCBI Taxonomy" id="556530"/>
    <lineage>
        <taxon>Bacteria</taxon>
        <taxon>Bacillati</taxon>
        <taxon>Actinomycetota</taxon>
        <taxon>Actinomycetes</taxon>
        <taxon>Micrococcales</taxon>
        <taxon>Beutenbergiaceae</taxon>
        <taxon>Serinibacter</taxon>
    </lineage>
</organism>
<dbReference type="PROSITE" id="PS00108">
    <property type="entry name" value="PROTEIN_KINASE_ST"/>
    <property type="match status" value="1"/>
</dbReference>
<dbReference type="CDD" id="cd14014">
    <property type="entry name" value="STKc_PknB_like"/>
    <property type="match status" value="1"/>
</dbReference>
<keyword evidence="5 10" id="KW-0418">Kinase</keyword>
<keyword evidence="2" id="KW-0723">Serine/threonine-protein kinase</keyword>
<proteinExistence type="predicted"/>
<dbReference type="Proteomes" id="UP000224915">
    <property type="component" value="Unassembled WGS sequence"/>
</dbReference>
<evidence type="ECO:0000259" key="9">
    <source>
        <dbReference type="PROSITE" id="PS50011"/>
    </source>
</evidence>
<evidence type="ECO:0000313" key="10">
    <source>
        <dbReference type="EMBL" id="PFG21121.1"/>
    </source>
</evidence>
<evidence type="ECO:0000256" key="5">
    <source>
        <dbReference type="ARBA" id="ARBA00022777"/>
    </source>
</evidence>
<dbReference type="GO" id="GO:0005524">
    <property type="term" value="F:ATP binding"/>
    <property type="evidence" value="ECO:0007669"/>
    <property type="project" value="UniProtKB-KW"/>
</dbReference>
<dbReference type="SMART" id="SM00220">
    <property type="entry name" value="S_TKc"/>
    <property type="match status" value="1"/>
</dbReference>